<dbReference type="EMBL" id="CP010849">
    <property type="protein sequence ID" value="AJP02033.1"/>
    <property type="molecule type" value="Genomic_DNA"/>
</dbReference>
<dbReference type="AlphaFoldDB" id="A0A0C5FWJ0"/>
<dbReference type="InterPro" id="IPR023214">
    <property type="entry name" value="HAD_sf"/>
</dbReference>
<dbReference type="OrthoDB" id="330583at2"/>
<reference evidence="1 2" key="1">
    <citation type="submission" date="2015-02" db="EMBL/GenBank/DDBJ databases">
        <title>Genome sequence of thermotolerant Streptomyces cyaneogriseus subsp. Noncyanogenus NMWT1, the producer of nematocidal antibiotics nemadectin.</title>
        <authorList>
            <person name="Wang H."/>
            <person name="Li C."/>
            <person name="Xiang W."/>
            <person name="Wang X."/>
        </authorList>
    </citation>
    <scope>NUCLEOTIDE SEQUENCE [LARGE SCALE GENOMIC DNA]</scope>
    <source>
        <strain evidence="1 2">NMWT 1</strain>
    </source>
</reference>
<dbReference type="STRING" id="477245.TU94_11465"/>
<proteinExistence type="predicted"/>
<organism evidence="1 2">
    <name type="scientific">Streptomyces cyaneogriseus subsp. noncyanogenus</name>
    <dbReference type="NCBI Taxonomy" id="477245"/>
    <lineage>
        <taxon>Bacteria</taxon>
        <taxon>Bacillati</taxon>
        <taxon>Actinomycetota</taxon>
        <taxon>Actinomycetes</taxon>
        <taxon>Kitasatosporales</taxon>
        <taxon>Streptomycetaceae</taxon>
        <taxon>Streptomyces</taxon>
    </lineage>
</organism>
<dbReference type="SUPFAM" id="SSF56784">
    <property type="entry name" value="HAD-like"/>
    <property type="match status" value="1"/>
</dbReference>
<evidence type="ECO:0000313" key="1">
    <source>
        <dbReference type="EMBL" id="AJP02033.1"/>
    </source>
</evidence>
<sequence length="242" mass="26739">MSHGLARLRLAALNIDGVLLNDTFSPVIHHFVVSRNGRYTAELERSVFSQPQHIAGENMARAVPGGLTGPEALAAYFEERDAYVARHPVTVTPGAIALVRRLRLLGLRTVCYGGLPADHFQRFLGDHADLFDGPGYVCTNDFRPGLHEIVTEVFGLRYDQALFVDDVARVAESARELGVGFIGHPTDFVHSFQPRLMREAGVRHLVGSLDEIDETLLRTVEAELADGTLWARTPDMREVTGR</sequence>
<dbReference type="InterPro" id="IPR036412">
    <property type="entry name" value="HAD-like_sf"/>
</dbReference>
<dbReference type="HOGENOM" id="CLU_1228940_0_0_11"/>
<keyword evidence="1" id="KW-0378">Hydrolase</keyword>
<dbReference type="PATRIC" id="fig|477245.3.peg.2436"/>
<gene>
    <name evidence="1" type="ORF">TU94_11465</name>
</gene>
<dbReference type="KEGG" id="scw:TU94_11465"/>
<protein>
    <submittedName>
        <fullName evidence="1">Haloacid dehalogenase-like hydrolase</fullName>
    </submittedName>
</protein>
<dbReference type="Proteomes" id="UP000032234">
    <property type="component" value="Chromosome"/>
</dbReference>
<name>A0A0C5FWJ0_9ACTN</name>
<keyword evidence="2" id="KW-1185">Reference proteome</keyword>
<accession>A0A0C5FWJ0</accession>
<evidence type="ECO:0000313" key="2">
    <source>
        <dbReference type="Proteomes" id="UP000032234"/>
    </source>
</evidence>
<dbReference type="RefSeq" id="WP_044381568.1">
    <property type="nucleotide sequence ID" value="NZ_CP010849.1"/>
</dbReference>
<dbReference type="Gene3D" id="3.40.50.1000">
    <property type="entry name" value="HAD superfamily/HAD-like"/>
    <property type="match status" value="1"/>
</dbReference>
<dbReference type="GO" id="GO:0016787">
    <property type="term" value="F:hydrolase activity"/>
    <property type="evidence" value="ECO:0007669"/>
    <property type="project" value="UniProtKB-KW"/>
</dbReference>